<dbReference type="EMBL" id="JAAARO010000022">
    <property type="protein sequence ID" value="KAF5726838.1"/>
    <property type="molecule type" value="Genomic_DNA"/>
</dbReference>
<proteinExistence type="predicted"/>
<reference evidence="1 2" key="1">
    <citation type="journal article" date="2020" name="Nat. Commun.">
        <title>Genome of Tripterygium wilfordii and identification of cytochrome P450 involved in triptolide biosynthesis.</title>
        <authorList>
            <person name="Tu L."/>
            <person name="Su P."/>
            <person name="Zhang Z."/>
            <person name="Gao L."/>
            <person name="Wang J."/>
            <person name="Hu T."/>
            <person name="Zhou J."/>
            <person name="Zhang Y."/>
            <person name="Zhao Y."/>
            <person name="Liu Y."/>
            <person name="Song Y."/>
            <person name="Tong Y."/>
            <person name="Lu Y."/>
            <person name="Yang J."/>
            <person name="Xu C."/>
            <person name="Jia M."/>
            <person name="Peters R.J."/>
            <person name="Huang L."/>
            <person name="Gao W."/>
        </authorList>
    </citation>
    <scope>NUCLEOTIDE SEQUENCE [LARGE SCALE GENOMIC DNA]</scope>
    <source>
        <strain evidence="2">cv. XIE 37</strain>
        <tissue evidence="1">Leaf</tissue>
    </source>
</reference>
<evidence type="ECO:0000313" key="1">
    <source>
        <dbReference type="EMBL" id="KAF5726838.1"/>
    </source>
</evidence>
<comment type="caution">
    <text evidence="1">The sequence shown here is derived from an EMBL/GenBank/DDBJ whole genome shotgun (WGS) entry which is preliminary data.</text>
</comment>
<name>A0A7J7BYE6_TRIWF</name>
<keyword evidence="2" id="KW-1185">Reference proteome</keyword>
<organism evidence="1 2">
    <name type="scientific">Tripterygium wilfordii</name>
    <name type="common">Thunder God vine</name>
    <dbReference type="NCBI Taxonomy" id="458696"/>
    <lineage>
        <taxon>Eukaryota</taxon>
        <taxon>Viridiplantae</taxon>
        <taxon>Streptophyta</taxon>
        <taxon>Embryophyta</taxon>
        <taxon>Tracheophyta</taxon>
        <taxon>Spermatophyta</taxon>
        <taxon>Magnoliopsida</taxon>
        <taxon>eudicotyledons</taxon>
        <taxon>Gunneridae</taxon>
        <taxon>Pentapetalae</taxon>
        <taxon>rosids</taxon>
        <taxon>fabids</taxon>
        <taxon>Celastrales</taxon>
        <taxon>Celastraceae</taxon>
        <taxon>Tripterygium</taxon>
    </lineage>
</organism>
<dbReference type="InParanoid" id="A0A7J7BYE6"/>
<accession>A0A7J7BYE6</accession>
<gene>
    <name evidence="1" type="ORF">HS088_TW22G00522</name>
</gene>
<sequence>MQSSYCSWPQCPSFIQFKRKRLKKFVFSTFKSRQKSYSKTFTINELYIASLLTQKLNKIDVSLVPPR</sequence>
<evidence type="ECO:0000313" key="2">
    <source>
        <dbReference type="Proteomes" id="UP000593562"/>
    </source>
</evidence>
<dbReference type="Proteomes" id="UP000593562">
    <property type="component" value="Unassembled WGS sequence"/>
</dbReference>
<protein>
    <submittedName>
        <fullName evidence="1">Uncharacterized protein</fullName>
    </submittedName>
</protein>
<dbReference type="AlphaFoldDB" id="A0A7J7BYE6"/>